<evidence type="ECO:0000313" key="1">
    <source>
        <dbReference type="EMBL" id="BCA96900.1"/>
    </source>
</evidence>
<accession>A0A6F8T9R3</accession>
<dbReference type="RefSeq" id="WP_173238135.1">
    <property type="nucleotide sequence ID" value="NZ_AP022839.1"/>
</dbReference>
<keyword evidence="2" id="KW-1185">Reference proteome</keyword>
<gene>
    <name evidence="1" type="ORF">TUM19329_32610</name>
</gene>
<evidence type="ECO:0000313" key="2">
    <source>
        <dbReference type="Proteomes" id="UP000502894"/>
    </source>
</evidence>
<name>A0A6F8T9R3_9GAMM</name>
<dbReference type="KEGG" id="lant:TUM19329_32610"/>
<sequence>MKISFVMEKLGVYDSNKGYGRILFKAEPHVKKLSAFVQEMEQNVKDRRQKFNEQKTHAIEVNVKRENKSDLLSPAELLCLATILLEKKRRDDSQQSSQVFRALANEFGGFEVLELLQNKERLTEDNLVFFERNSSQAKEIVPLVMSLTPKIDALEMLVLFKLSKRMTDAERVLLFKFLNDCDESKLHVNVKLLCLLKQHKLLIDNLVSLLTDAKDIIFVHQIIDTLISANSGLLTPANVAKTLQLNHPYYFSKLLKVLPVTQEQFDNLLEVEGTLDKSTWSEDIIKQFNIAGWELKPWLKLILTPTVHSFEIASAIQKFKEIKISPDLLVLSLSHVFKYPHASRNFAEAVSIISEAGLADKELNILCGVIPNPVPLAKAIVALRKEYSYREETLDVVRAYPKHAFGLALGLIFFDKVNAPDSGARKFMLQHPECAEMTTRILEYLRENNLCQESITLAVCQAKISQVAFLNLLRAMNKASLLNQPNLKNLLTKIGFIKTLASAVNCLANADKLDQCNFNSLIIDPVNSLYLAQNLGGKPYPKSLKLLTDTGARSFVNIHEKAVILAQGQMQGRFFPVMTKEQELSFKKATGKTGSAAQNESLIKIASYCGNDSLEREAEHHIGKTAYLSRPGN</sequence>
<dbReference type="Proteomes" id="UP000502894">
    <property type="component" value="Chromosome"/>
</dbReference>
<dbReference type="AlphaFoldDB" id="A0A6F8T9R3"/>
<reference evidence="1" key="1">
    <citation type="journal article" date="2020" name="Microbiol. Resour. Announc.">
        <title>Complete Genome Sequence of Novel Psychrotolerant Legionella Strain TUM19329, Isolated from Antarctic Lake Sediment.</title>
        <authorList>
            <person name="Shimada S."/>
            <person name="Nakai R."/>
            <person name="Aoki K."/>
            <person name="Shimoeda N."/>
            <person name="Ohno G."/>
            <person name="Miyazaki Y."/>
            <person name="Kudoh S."/>
            <person name="Imura S."/>
            <person name="Watanabe K."/>
            <person name="Ishii Y."/>
            <person name="Tateda K."/>
        </authorList>
    </citation>
    <scope>NUCLEOTIDE SEQUENCE [LARGE SCALE GENOMIC DNA]</scope>
    <source>
        <strain evidence="1">TUM19329</strain>
    </source>
</reference>
<organism evidence="1 2">
    <name type="scientific">Legionella antarctica</name>
    <dbReference type="NCBI Taxonomy" id="2708020"/>
    <lineage>
        <taxon>Bacteria</taxon>
        <taxon>Pseudomonadati</taxon>
        <taxon>Pseudomonadota</taxon>
        <taxon>Gammaproteobacteria</taxon>
        <taxon>Legionellales</taxon>
        <taxon>Legionellaceae</taxon>
        <taxon>Legionella</taxon>
    </lineage>
</organism>
<proteinExistence type="predicted"/>
<protein>
    <submittedName>
        <fullName evidence="1">Uncharacterized protein</fullName>
    </submittedName>
</protein>
<dbReference type="EMBL" id="AP022839">
    <property type="protein sequence ID" value="BCA96900.1"/>
    <property type="molecule type" value="Genomic_DNA"/>
</dbReference>